<dbReference type="NCBIfam" id="NF033545">
    <property type="entry name" value="transpos_IS630"/>
    <property type="match status" value="1"/>
</dbReference>
<feature type="domain" description="Tc1-like transposase DDE" evidence="1">
    <location>
        <begin position="181"/>
        <end position="322"/>
    </location>
</feature>
<feature type="domain" description="Winged helix-turn helix" evidence="2">
    <location>
        <begin position="105"/>
        <end position="162"/>
    </location>
</feature>
<dbReference type="Proteomes" id="UP000702425">
    <property type="component" value="Unassembled WGS sequence"/>
</dbReference>
<dbReference type="RefSeq" id="WP_172190252.1">
    <property type="nucleotide sequence ID" value="NZ_CAWPPK010000299.1"/>
</dbReference>
<evidence type="ECO:0000313" key="4">
    <source>
        <dbReference type="Proteomes" id="UP000702425"/>
    </source>
</evidence>
<dbReference type="InterPro" id="IPR038717">
    <property type="entry name" value="Tc1-like_DDE_dom"/>
</dbReference>
<evidence type="ECO:0000259" key="1">
    <source>
        <dbReference type="Pfam" id="PF13358"/>
    </source>
</evidence>
<name>A0ABX2D3V8_9CYAN</name>
<dbReference type="EMBL" id="SRRZ01000082">
    <property type="protein sequence ID" value="NQE36335.1"/>
    <property type="molecule type" value="Genomic_DNA"/>
</dbReference>
<dbReference type="InterPro" id="IPR036397">
    <property type="entry name" value="RNaseH_sf"/>
</dbReference>
<dbReference type="SUPFAM" id="SSF46689">
    <property type="entry name" value="Homeodomain-like"/>
    <property type="match status" value="1"/>
</dbReference>
<evidence type="ECO:0008006" key="5">
    <source>
        <dbReference type="Google" id="ProtNLM"/>
    </source>
</evidence>
<dbReference type="Pfam" id="PF13384">
    <property type="entry name" value="HTH_23"/>
    <property type="match status" value="1"/>
</dbReference>
<accession>A0ABX2D3V8</accession>
<reference evidence="3 4" key="1">
    <citation type="journal article" date="2020" name="Sci. Rep.">
        <title>A novel cyanobacterial geosmin producer, revising GeoA distribution and dispersion patterns in Bacteria.</title>
        <authorList>
            <person name="Churro C."/>
            <person name="Semedo-Aguiar A.P."/>
            <person name="Silva A.D."/>
            <person name="Pereira-Leal J.B."/>
            <person name="Leite R.B."/>
        </authorList>
    </citation>
    <scope>NUCLEOTIDE SEQUENCE [LARGE SCALE GENOMIC DNA]</scope>
    <source>
        <strain evidence="3 4">IPMA8</strain>
    </source>
</reference>
<dbReference type="Pfam" id="PF13358">
    <property type="entry name" value="DDE_3"/>
    <property type="match status" value="1"/>
</dbReference>
<dbReference type="Pfam" id="PF13592">
    <property type="entry name" value="HTH_33"/>
    <property type="match status" value="1"/>
</dbReference>
<keyword evidence="4" id="KW-1185">Reference proteome</keyword>
<dbReference type="InterPro" id="IPR047655">
    <property type="entry name" value="Transpos_IS630-like"/>
</dbReference>
<dbReference type="InterPro" id="IPR025959">
    <property type="entry name" value="Winged_HTH_dom"/>
</dbReference>
<sequence length="368" mass="43118">MSQKKSAENFVEHEVQALLELENFIASNPDPRELKRAASIRMLIEGVRRETIQKILGVSSPFISKWKINYALHGIEGLRLNHQGSPGQLKPEERAEVIQWLTNKNQWDLSELSNYIAERYQIEFQSKTSYYQLFKSAGISWKKSQKKNPKRDEELVKKKHQEICEILEEHARAIESRKLVVYLIDECHLLWGDVCGYLWGRRNERIEIPLVNQREKQTYYGAVNYLTKQFVLREYATANSENTVAFLKDLQSLNPEARHLIIWDGASYHKYKEMKAYLEEINQGKERDEWPLTCVLFAPNAPEQNPVEDIWLHAKTWVRKFGNRLSSFALVKWFLNFTIQSQTFDFLKLHKFGIFEPTLNGTAARANP</sequence>
<comment type="caution">
    <text evidence="3">The sequence shown here is derived from an EMBL/GenBank/DDBJ whole genome shotgun (WGS) entry which is preliminary data.</text>
</comment>
<dbReference type="Gene3D" id="3.30.420.10">
    <property type="entry name" value="Ribonuclease H-like superfamily/Ribonuclease H"/>
    <property type="match status" value="1"/>
</dbReference>
<organism evidence="3 4">
    <name type="scientific">Microcoleus asticus IPMA8</name>
    <dbReference type="NCBI Taxonomy" id="2563858"/>
    <lineage>
        <taxon>Bacteria</taxon>
        <taxon>Bacillati</taxon>
        <taxon>Cyanobacteriota</taxon>
        <taxon>Cyanophyceae</taxon>
        <taxon>Oscillatoriophycideae</taxon>
        <taxon>Oscillatoriales</taxon>
        <taxon>Microcoleaceae</taxon>
        <taxon>Microcoleus</taxon>
        <taxon>Microcoleus asticus</taxon>
    </lineage>
</organism>
<dbReference type="InterPro" id="IPR009057">
    <property type="entry name" value="Homeodomain-like_sf"/>
</dbReference>
<evidence type="ECO:0000259" key="2">
    <source>
        <dbReference type="Pfam" id="PF13592"/>
    </source>
</evidence>
<evidence type="ECO:0000313" key="3">
    <source>
        <dbReference type="EMBL" id="NQE36335.1"/>
    </source>
</evidence>
<gene>
    <name evidence="3" type="ORF">E5S67_04099</name>
</gene>
<proteinExistence type="predicted"/>
<protein>
    <recommendedName>
        <fullName evidence="5">Transposase</fullName>
    </recommendedName>
</protein>